<sequence length="553" mass="60776">MSKHPHLHSTSKTSSRRSKATKLIKPQSRGRKSRDRVCTKPPCPPDLVRTIEVWRCQTSDTRAKDKLILYRKFLEGVAADSVDPDGYMYDSSNGLLGAYPGTNVTSHPPQHYHHSYSDQQRSIAQTSDYALPAERLGAYGDRTDAVGYSNHSLGRTSAYVSNTASPSQSIANPAIDQLGQLLPGTHTSATHSGIGGVRSTPYFQSSSEALSWQHLSPSHQPTYTQNHVTQQPAITREFSVASATQPTSIAVHDSSSLHAFTAPNCYPTHSSAKQSTSNPSVPQPNPLSDNSDTPVLSSHIADESVQTLMSALLQLSPEEMQAAISSFSIAGRPMGPHGHEQVHRETKIDSDPRKHVNSVGPDPTISRSGNIADLPTPMDHLPQAFNSSHFPYSASSFPSHAAPRGTASRDQYSPNDFDLDWLVRNEPKSEDRRAPRQMPCHHAHCGPSSAVVGRRHSPFTDNARGPRPSAPRDRFRPYTNTQRVAQHRRSPSLSGISDMQTQIAKLSRRLDAFIDVVGHCEESPLSVSIPRSMAALENHIDEDFHDFDYRDYN</sequence>
<feature type="region of interest" description="Disordered" evidence="1">
    <location>
        <begin position="268"/>
        <end position="295"/>
    </location>
</feature>
<dbReference type="EMBL" id="KV428319">
    <property type="protein sequence ID" value="KZT32554.1"/>
    <property type="molecule type" value="Genomic_DNA"/>
</dbReference>
<accession>A0A165XU67</accession>
<evidence type="ECO:0000313" key="3">
    <source>
        <dbReference type="Proteomes" id="UP000076798"/>
    </source>
</evidence>
<evidence type="ECO:0000313" key="2">
    <source>
        <dbReference type="EMBL" id="KZT32554.1"/>
    </source>
</evidence>
<keyword evidence="3" id="KW-1185">Reference proteome</keyword>
<reference evidence="2 3" key="1">
    <citation type="journal article" date="2016" name="Mol. Biol. Evol.">
        <title>Comparative Genomics of Early-Diverging Mushroom-Forming Fungi Provides Insights into the Origins of Lignocellulose Decay Capabilities.</title>
        <authorList>
            <person name="Nagy L.G."/>
            <person name="Riley R."/>
            <person name="Tritt A."/>
            <person name="Adam C."/>
            <person name="Daum C."/>
            <person name="Floudas D."/>
            <person name="Sun H."/>
            <person name="Yadav J.S."/>
            <person name="Pangilinan J."/>
            <person name="Larsson K.H."/>
            <person name="Matsuura K."/>
            <person name="Barry K."/>
            <person name="Labutti K."/>
            <person name="Kuo R."/>
            <person name="Ohm R.A."/>
            <person name="Bhattacharya S.S."/>
            <person name="Shirouzu T."/>
            <person name="Yoshinaga Y."/>
            <person name="Martin F.M."/>
            <person name="Grigoriev I.V."/>
            <person name="Hibbett D.S."/>
        </authorList>
    </citation>
    <scope>NUCLEOTIDE SEQUENCE [LARGE SCALE GENOMIC DNA]</scope>
    <source>
        <strain evidence="2 3">HHB10207 ss-3</strain>
    </source>
</reference>
<organism evidence="2 3">
    <name type="scientific">Sistotremastrum suecicum HHB10207 ss-3</name>
    <dbReference type="NCBI Taxonomy" id="1314776"/>
    <lineage>
        <taxon>Eukaryota</taxon>
        <taxon>Fungi</taxon>
        <taxon>Dikarya</taxon>
        <taxon>Basidiomycota</taxon>
        <taxon>Agaricomycotina</taxon>
        <taxon>Agaricomycetes</taxon>
        <taxon>Sistotremastrales</taxon>
        <taxon>Sistotremastraceae</taxon>
        <taxon>Sistotremastrum</taxon>
    </lineage>
</organism>
<feature type="compositionally biased region" description="Basic and acidic residues" evidence="1">
    <location>
        <begin position="337"/>
        <end position="354"/>
    </location>
</feature>
<feature type="region of interest" description="Disordered" evidence="1">
    <location>
        <begin position="1"/>
        <end position="41"/>
    </location>
</feature>
<evidence type="ECO:0000256" key="1">
    <source>
        <dbReference type="SAM" id="MobiDB-lite"/>
    </source>
</evidence>
<protein>
    <submittedName>
        <fullName evidence="2">Uncharacterized protein</fullName>
    </submittedName>
</protein>
<feature type="compositionally biased region" description="Basic residues" evidence="1">
    <location>
        <begin position="1"/>
        <end position="34"/>
    </location>
</feature>
<gene>
    <name evidence="2" type="ORF">SISSUDRAFT_1066840</name>
</gene>
<dbReference type="Proteomes" id="UP000076798">
    <property type="component" value="Unassembled WGS sequence"/>
</dbReference>
<dbReference type="STRING" id="1314776.A0A165XU67"/>
<name>A0A165XU67_9AGAM</name>
<dbReference type="AlphaFoldDB" id="A0A165XU67"/>
<proteinExistence type="predicted"/>
<feature type="region of interest" description="Disordered" evidence="1">
    <location>
        <begin position="335"/>
        <end position="368"/>
    </location>
</feature>
<feature type="region of interest" description="Disordered" evidence="1">
    <location>
        <begin position="428"/>
        <end position="496"/>
    </location>
</feature>